<dbReference type="GO" id="GO:0051087">
    <property type="term" value="F:protein-folding chaperone binding"/>
    <property type="evidence" value="ECO:0007669"/>
    <property type="project" value="TreeGrafter"/>
</dbReference>
<name>A0A6G1JBY4_9PLEO</name>
<dbReference type="Proteomes" id="UP000799291">
    <property type="component" value="Unassembled WGS sequence"/>
</dbReference>
<feature type="compositionally biased region" description="Polar residues" evidence="5">
    <location>
        <begin position="173"/>
        <end position="185"/>
    </location>
</feature>
<feature type="region of interest" description="Disordered" evidence="5">
    <location>
        <begin position="1"/>
        <end position="34"/>
    </location>
</feature>
<keyword evidence="3" id="KW-0862">Zinc</keyword>
<feature type="compositionally biased region" description="Low complexity" evidence="5">
    <location>
        <begin position="186"/>
        <end position="196"/>
    </location>
</feature>
<accession>A0A6G1JBY4</accession>
<dbReference type="PROSITE" id="PS51501">
    <property type="entry name" value="ZF_DNL"/>
    <property type="match status" value="1"/>
</dbReference>
<dbReference type="InterPro" id="IPR024158">
    <property type="entry name" value="Mt_import_TIM15"/>
</dbReference>
<feature type="domain" description="DNL-type" evidence="6">
    <location>
        <begin position="86"/>
        <end position="181"/>
    </location>
</feature>
<feature type="compositionally biased region" description="Basic and acidic residues" evidence="5">
    <location>
        <begin position="199"/>
        <end position="209"/>
    </location>
</feature>
<dbReference type="PANTHER" id="PTHR20922">
    <property type="entry name" value="DNL-TYPE ZINC FINGER PROTEIN"/>
    <property type="match status" value="1"/>
</dbReference>
<feature type="compositionally biased region" description="Low complexity" evidence="5">
    <location>
        <begin position="65"/>
        <end position="80"/>
    </location>
</feature>
<dbReference type="AlphaFoldDB" id="A0A6G1JBY4"/>
<dbReference type="PANTHER" id="PTHR20922:SF13">
    <property type="entry name" value="DNL-TYPE ZINC FINGER PROTEIN"/>
    <property type="match status" value="1"/>
</dbReference>
<evidence type="ECO:0000313" key="8">
    <source>
        <dbReference type="Proteomes" id="UP000799291"/>
    </source>
</evidence>
<evidence type="ECO:0000259" key="6">
    <source>
        <dbReference type="PROSITE" id="PS51501"/>
    </source>
</evidence>
<feature type="region of interest" description="Disordered" evidence="5">
    <location>
        <begin position="167"/>
        <end position="209"/>
    </location>
</feature>
<sequence length="209" mass="22945">MRPASSSILGSLVRSSAPRVRPSPPPCIPAPKRLFHPSRTSILARPSPILARSQALCAQLRHESTTSAPDPPSTSTTPPDSRLERDQVPAYELTFTCKVCSTRSSHRLSKQGYHHGTILISCPGCKNRHLISDHLKIFSDKRVTVEDILREKGDLVKRGELGTEGDIEFWEDGTTTPRSAQFHANSTTQSDSTTSSKPLTERPSPEKTP</sequence>
<evidence type="ECO:0000313" key="7">
    <source>
        <dbReference type="EMBL" id="KAF2687675.1"/>
    </source>
</evidence>
<dbReference type="GO" id="GO:0050821">
    <property type="term" value="P:protein stabilization"/>
    <property type="evidence" value="ECO:0007669"/>
    <property type="project" value="TreeGrafter"/>
</dbReference>
<dbReference type="GO" id="GO:0005739">
    <property type="term" value="C:mitochondrion"/>
    <property type="evidence" value="ECO:0007669"/>
    <property type="project" value="TreeGrafter"/>
</dbReference>
<evidence type="ECO:0000256" key="2">
    <source>
        <dbReference type="ARBA" id="ARBA00022771"/>
    </source>
</evidence>
<feature type="compositionally biased region" description="Low complexity" evidence="5">
    <location>
        <begin position="1"/>
        <end position="20"/>
    </location>
</feature>
<dbReference type="OrthoDB" id="512667at2759"/>
<evidence type="ECO:0000256" key="1">
    <source>
        <dbReference type="ARBA" id="ARBA00022723"/>
    </source>
</evidence>
<dbReference type="InterPro" id="IPR007853">
    <property type="entry name" value="Znf_DNL-typ"/>
</dbReference>
<evidence type="ECO:0000256" key="3">
    <source>
        <dbReference type="ARBA" id="ARBA00022833"/>
    </source>
</evidence>
<keyword evidence="1" id="KW-0479">Metal-binding</keyword>
<dbReference type="GO" id="GO:0006457">
    <property type="term" value="P:protein folding"/>
    <property type="evidence" value="ECO:0007669"/>
    <property type="project" value="TreeGrafter"/>
</dbReference>
<reference evidence="7" key="1">
    <citation type="journal article" date="2020" name="Stud. Mycol.">
        <title>101 Dothideomycetes genomes: a test case for predicting lifestyles and emergence of pathogens.</title>
        <authorList>
            <person name="Haridas S."/>
            <person name="Albert R."/>
            <person name="Binder M."/>
            <person name="Bloem J."/>
            <person name="Labutti K."/>
            <person name="Salamov A."/>
            <person name="Andreopoulos B."/>
            <person name="Baker S."/>
            <person name="Barry K."/>
            <person name="Bills G."/>
            <person name="Bluhm B."/>
            <person name="Cannon C."/>
            <person name="Castanera R."/>
            <person name="Culley D."/>
            <person name="Daum C."/>
            <person name="Ezra D."/>
            <person name="Gonzalez J."/>
            <person name="Henrissat B."/>
            <person name="Kuo A."/>
            <person name="Liang C."/>
            <person name="Lipzen A."/>
            <person name="Lutzoni F."/>
            <person name="Magnuson J."/>
            <person name="Mondo S."/>
            <person name="Nolan M."/>
            <person name="Ohm R."/>
            <person name="Pangilinan J."/>
            <person name="Park H.-J."/>
            <person name="Ramirez L."/>
            <person name="Alfaro M."/>
            <person name="Sun H."/>
            <person name="Tritt A."/>
            <person name="Yoshinaga Y."/>
            <person name="Zwiers L.-H."/>
            <person name="Turgeon B."/>
            <person name="Goodwin S."/>
            <person name="Spatafora J."/>
            <person name="Crous P."/>
            <person name="Grigoriev I."/>
        </authorList>
    </citation>
    <scope>NUCLEOTIDE SEQUENCE</scope>
    <source>
        <strain evidence="7">CBS 122367</strain>
    </source>
</reference>
<feature type="region of interest" description="Disordered" evidence="5">
    <location>
        <begin position="60"/>
        <end position="85"/>
    </location>
</feature>
<dbReference type="Pfam" id="PF05180">
    <property type="entry name" value="zf-DNL"/>
    <property type="match status" value="1"/>
</dbReference>
<proteinExistence type="predicted"/>
<gene>
    <name evidence="7" type="ORF">K458DRAFT_440521</name>
</gene>
<dbReference type="GO" id="GO:0008270">
    <property type="term" value="F:zinc ion binding"/>
    <property type="evidence" value="ECO:0007669"/>
    <property type="project" value="UniProtKB-KW"/>
</dbReference>
<dbReference type="GO" id="GO:0030150">
    <property type="term" value="P:protein import into mitochondrial matrix"/>
    <property type="evidence" value="ECO:0007669"/>
    <property type="project" value="TreeGrafter"/>
</dbReference>
<organism evidence="7 8">
    <name type="scientific">Lentithecium fluviatile CBS 122367</name>
    <dbReference type="NCBI Taxonomy" id="1168545"/>
    <lineage>
        <taxon>Eukaryota</taxon>
        <taxon>Fungi</taxon>
        <taxon>Dikarya</taxon>
        <taxon>Ascomycota</taxon>
        <taxon>Pezizomycotina</taxon>
        <taxon>Dothideomycetes</taxon>
        <taxon>Pleosporomycetidae</taxon>
        <taxon>Pleosporales</taxon>
        <taxon>Massarineae</taxon>
        <taxon>Lentitheciaceae</taxon>
        <taxon>Lentithecium</taxon>
    </lineage>
</organism>
<evidence type="ECO:0000256" key="4">
    <source>
        <dbReference type="PROSITE-ProRule" id="PRU00834"/>
    </source>
</evidence>
<protein>
    <submittedName>
        <fullName evidence="7">Zf-DNL-domain-containing protein</fullName>
    </submittedName>
</protein>
<keyword evidence="2 4" id="KW-0863">Zinc-finger</keyword>
<keyword evidence="8" id="KW-1185">Reference proteome</keyword>
<dbReference type="EMBL" id="MU005574">
    <property type="protein sequence ID" value="KAF2687675.1"/>
    <property type="molecule type" value="Genomic_DNA"/>
</dbReference>
<evidence type="ECO:0000256" key="5">
    <source>
        <dbReference type="SAM" id="MobiDB-lite"/>
    </source>
</evidence>